<protein>
    <recommendedName>
        <fullName evidence="3">PLAC8 family protein</fullName>
    </recommendedName>
</protein>
<dbReference type="EMBL" id="CAJZBQ010000053">
    <property type="protein sequence ID" value="CAG9331803.1"/>
    <property type="molecule type" value="Genomic_DNA"/>
</dbReference>
<reference evidence="1" key="1">
    <citation type="submission" date="2021-09" db="EMBL/GenBank/DDBJ databases">
        <authorList>
            <consortium name="AG Swart"/>
            <person name="Singh M."/>
            <person name="Singh A."/>
            <person name="Seah K."/>
            <person name="Emmerich C."/>
        </authorList>
    </citation>
    <scope>NUCLEOTIDE SEQUENCE</scope>
    <source>
        <strain evidence="1">ATCC30299</strain>
    </source>
</reference>
<dbReference type="Proteomes" id="UP001162131">
    <property type="component" value="Unassembled WGS sequence"/>
</dbReference>
<dbReference type="AlphaFoldDB" id="A0AAU9JVM9"/>
<gene>
    <name evidence="1" type="ORF">BSTOLATCC_MIC53863</name>
</gene>
<sequence>MDYQEPFCGCFSDLYSCLIQDAVPCGGCIVNAMATVNATGEKFWGLCAINALTCCIGMANNRQKIRNKFGMNEDWTTDCVSYLFCNLCTVTQDYREVENRNLMSPN</sequence>
<dbReference type="PANTHER" id="PTHR15907">
    <property type="entry name" value="DUF614 FAMILY PROTEIN-RELATED"/>
    <property type="match status" value="1"/>
</dbReference>
<evidence type="ECO:0000313" key="2">
    <source>
        <dbReference type="Proteomes" id="UP001162131"/>
    </source>
</evidence>
<accession>A0AAU9JVM9</accession>
<proteinExistence type="predicted"/>
<dbReference type="Pfam" id="PF04749">
    <property type="entry name" value="PLAC8"/>
    <property type="match status" value="1"/>
</dbReference>
<keyword evidence="2" id="KW-1185">Reference proteome</keyword>
<evidence type="ECO:0000313" key="1">
    <source>
        <dbReference type="EMBL" id="CAG9331803.1"/>
    </source>
</evidence>
<organism evidence="1 2">
    <name type="scientific">Blepharisma stoltei</name>
    <dbReference type="NCBI Taxonomy" id="1481888"/>
    <lineage>
        <taxon>Eukaryota</taxon>
        <taxon>Sar</taxon>
        <taxon>Alveolata</taxon>
        <taxon>Ciliophora</taxon>
        <taxon>Postciliodesmatophora</taxon>
        <taxon>Heterotrichea</taxon>
        <taxon>Heterotrichida</taxon>
        <taxon>Blepharismidae</taxon>
        <taxon>Blepharisma</taxon>
    </lineage>
</organism>
<dbReference type="InterPro" id="IPR006461">
    <property type="entry name" value="PLAC_motif_containing"/>
</dbReference>
<evidence type="ECO:0008006" key="3">
    <source>
        <dbReference type="Google" id="ProtNLM"/>
    </source>
</evidence>
<dbReference type="NCBIfam" id="TIGR01571">
    <property type="entry name" value="A_thal_Cys_rich"/>
    <property type="match status" value="1"/>
</dbReference>
<comment type="caution">
    <text evidence="1">The sequence shown here is derived from an EMBL/GenBank/DDBJ whole genome shotgun (WGS) entry which is preliminary data.</text>
</comment>
<name>A0AAU9JVM9_9CILI</name>